<evidence type="ECO:0000313" key="2">
    <source>
        <dbReference type="EMBL" id="KAK3354417.1"/>
    </source>
</evidence>
<dbReference type="GeneID" id="87863055"/>
<protein>
    <submittedName>
        <fullName evidence="2">Uncharacterized protein</fullName>
    </submittedName>
</protein>
<name>A0AAE0JMW0_9PEZI</name>
<reference evidence="2" key="2">
    <citation type="submission" date="2023-06" db="EMBL/GenBank/DDBJ databases">
        <authorList>
            <consortium name="Lawrence Berkeley National Laboratory"/>
            <person name="Haridas S."/>
            <person name="Hensen N."/>
            <person name="Bonometti L."/>
            <person name="Westerberg I."/>
            <person name="Brannstrom I.O."/>
            <person name="Guillou S."/>
            <person name="Cros-Aarteil S."/>
            <person name="Calhoun S."/>
            <person name="Kuo A."/>
            <person name="Mondo S."/>
            <person name="Pangilinan J."/>
            <person name="Riley R."/>
            <person name="Labutti K."/>
            <person name="Andreopoulos B."/>
            <person name="Lipzen A."/>
            <person name="Chen C."/>
            <person name="Yanf M."/>
            <person name="Daum C."/>
            <person name="Ng V."/>
            <person name="Clum A."/>
            <person name="Steindorff A."/>
            <person name="Ohm R."/>
            <person name="Martin F."/>
            <person name="Silar P."/>
            <person name="Natvig D."/>
            <person name="Lalanne C."/>
            <person name="Gautier V."/>
            <person name="Ament-Velasquez S.L."/>
            <person name="Kruys A."/>
            <person name="Hutchinson M.I."/>
            <person name="Powell A.J."/>
            <person name="Barry K."/>
            <person name="Miller A.N."/>
            <person name="Grigoriev I.V."/>
            <person name="Debuchy R."/>
            <person name="Gladieux P."/>
            <person name="Thoren M.H."/>
            <person name="Johannesson H."/>
        </authorList>
    </citation>
    <scope>NUCLEOTIDE SEQUENCE</scope>
    <source>
        <strain evidence="2">CBS 560.94</strain>
    </source>
</reference>
<reference evidence="2" key="1">
    <citation type="journal article" date="2023" name="Mol. Phylogenet. Evol.">
        <title>Genome-scale phylogeny and comparative genomics of the fungal order Sordariales.</title>
        <authorList>
            <person name="Hensen N."/>
            <person name="Bonometti L."/>
            <person name="Westerberg I."/>
            <person name="Brannstrom I.O."/>
            <person name="Guillou S."/>
            <person name="Cros-Aarteil S."/>
            <person name="Calhoun S."/>
            <person name="Haridas S."/>
            <person name="Kuo A."/>
            <person name="Mondo S."/>
            <person name="Pangilinan J."/>
            <person name="Riley R."/>
            <person name="LaButti K."/>
            <person name="Andreopoulos B."/>
            <person name="Lipzen A."/>
            <person name="Chen C."/>
            <person name="Yan M."/>
            <person name="Daum C."/>
            <person name="Ng V."/>
            <person name="Clum A."/>
            <person name="Steindorff A."/>
            <person name="Ohm R.A."/>
            <person name="Martin F."/>
            <person name="Silar P."/>
            <person name="Natvig D.O."/>
            <person name="Lalanne C."/>
            <person name="Gautier V."/>
            <person name="Ament-Velasquez S.L."/>
            <person name="Kruys A."/>
            <person name="Hutchinson M.I."/>
            <person name="Powell A.J."/>
            <person name="Barry K."/>
            <person name="Miller A.N."/>
            <person name="Grigoriev I.V."/>
            <person name="Debuchy R."/>
            <person name="Gladieux P."/>
            <person name="Hiltunen Thoren M."/>
            <person name="Johannesson H."/>
        </authorList>
    </citation>
    <scope>NUCLEOTIDE SEQUENCE</scope>
    <source>
        <strain evidence="2">CBS 560.94</strain>
    </source>
</reference>
<feature type="region of interest" description="Disordered" evidence="1">
    <location>
        <begin position="50"/>
        <end position="83"/>
    </location>
</feature>
<keyword evidence="3" id="KW-1185">Reference proteome</keyword>
<sequence length="316" mass="35224">MVATTRGKAAVAMSSYDDDPLEASYHDDVLDTSVDDDLLDMDISDNNDLSDMDISDDNDLSDMDISDDDDLWDMDTSDDDDEVESPESLYLFKAYGAYCAFADGRKLQIAQSLPSIPTLVQTIFGLELQWAPGLCPLFNAASAPNLDTLRSLPEFSSDDERAWAIYLLIFEHNGQPPLVYVGSGTHRSLGVQYRLDEYSRGAGFSRYTAAAIAKGYTLTHKKILVKTPSPLHLPARALFYILEAAITFSLYAYEDRGIVDPTLTKHPMGFVNPIWRIMFPSGLERSVFVWPHRSQTRGRHTSCRAKRQRTSEGALG</sequence>
<evidence type="ECO:0000256" key="1">
    <source>
        <dbReference type="SAM" id="MobiDB-lite"/>
    </source>
</evidence>
<dbReference type="EMBL" id="JAUEPP010000001">
    <property type="protein sequence ID" value="KAK3354417.1"/>
    <property type="molecule type" value="Genomic_DNA"/>
</dbReference>
<organism evidence="2 3">
    <name type="scientific">Neurospora tetraspora</name>
    <dbReference type="NCBI Taxonomy" id="94610"/>
    <lineage>
        <taxon>Eukaryota</taxon>
        <taxon>Fungi</taxon>
        <taxon>Dikarya</taxon>
        <taxon>Ascomycota</taxon>
        <taxon>Pezizomycotina</taxon>
        <taxon>Sordariomycetes</taxon>
        <taxon>Sordariomycetidae</taxon>
        <taxon>Sordariales</taxon>
        <taxon>Sordariaceae</taxon>
        <taxon>Neurospora</taxon>
    </lineage>
</organism>
<dbReference type="Proteomes" id="UP001278500">
    <property type="component" value="Unassembled WGS sequence"/>
</dbReference>
<accession>A0AAE0JMW0</accession>
<comment type="caution">
    <text evidence="2">The sequence shown here is derived from an EMBL/GenBank/DDBJ whole genome shotgun (WGS) entry which is preliminary data.</text>
</comment>
<proteinExistence type="predicted"/>
<gene>
    <name evidence="2" type="ORF">B0H65DRAFT_448316</name>
</gene>
<dbReference type="AlphaFoldDB" id="A0AAE0JMW0"/>
<dbReference type="RefSeq" id="XP_062685795.1">
    <property type="nucleotide sequence ID" value="XM_062825901.1"/>
</dbReference>
<evidence type="ECO:0000313" key="3">
    <source>
        <dbReference type="Proteomes" id="UP001278500"/>
    </source>
</evidence>